<evidence type="ECO:0000313" key="2">
    <source>
        <dbReference type="Proteomes" id="UP000023772"/>
    </source>
</evidence>
<dbReference type="EMBL" id="CP007451">
    <property type="protein sequence ID" value="AHW62063.1"/>
    <property type="molecule type" value="Genomic_DNA"/>
</dbReference>
<protein>
    <submittedName>
        <fullName evidence="1">Uncharacterized protein</fullName>
    </submittedName>
</protein>
<gene>
    <name evidence="1" type="ORF">FH5T_14300</name>
</gene>
<keyword evidence="2" id="KW-1185">Reference proteome</keyword>
<evidence type="ECO:0000313" key="1">
    <source>
        <dbReference type="EMBL" id="AHW62063.1"/>
    </source>
</evidence>
<dbReference type="Proteomes" id="UP000023772">
    <property type="component" value="Chromosome"/>
</dbReference>
<proteinExistence type="predicted"/>
<reference evidence="1 2" key="1">
    <citation type="submission" date="2014-03" db="EMBL/GenBank/DDBJ databases">
        <title>Complete genome sequence of a deeply braunched marine Bacteroidia bacterium Draconibacterium orientale type strain FH5T.</title>
        <authorList>
            <person name="Li X."/>
            <person name="Wang X."/>
            <person name="Xie Z."/>
            <person name="Du Z."/>
            <person name="Chen G."/>
        </authorList>
    </citation>
    <scope>NUCLEOTIDE SEQUENCE [LARGE SCALE GENOMIC DNA]</scope>
    <source>
        <strain evidence="1 2">FH5</strain>
    </source>
</reference>
<sequence length="60" mass="6702">MLYVVLLGVNSEDLGSKGSRTWAVEVIPKSIRDSAKIANLGKDPFLLRILLLNVFIIKEF</sequence>
<organism evidence="1 2">
    <name type="scientific">Draconibacterium orientale</name>
    <dbReference type="NCBI Taxonomy" id="1168034"/>
    <lineage>
        <taxon>Bacteria</taxon>
        <taxon>Pseudomonadati</taxon>
        <taxon>Bacteroidota</taxon>
        <taxon>Bacteroidia</taxon>
        <taxon>Marinilabiliales</taxon>
        <taxon>Prolixibacteraceae</taxon>
        <taxon>Draconibacterium</taxon>
    </lineage>
</organism>
<accession>A0ABM5QEI5</accession>
<name>A0ABM5QEI5_9BACT</name>